<dbReference type="AlphaFoldDB" id="A0A4V3CMI3"/>
<dbReference type="EMBL" id="SNXK01000013">
    <property type="protein sequence ID" value="TDP29419.1"/>
    <property type="molecule type" value="Genomic_DNA"/>
</dbReference>
<evidence type="ECO:0000313" key="2">
    <source>
        <dbReference type="EMBL" id="TDP29419.1"/>
    </source>
</evidence>
<evidence type="ECO:0000256" key="1">
    <source>
        <dbReference type="SAM" id="MobiDB-lite"/>
    </source>
</evidence>
<protein>
    <submittedName>
        <fullName evidence="2">Uncharacterized protein</fullName>
    </submittedName>
</protein>
<feature type="region of interest" description="Disordered" evidence="1">
    <location>
        <begin position="107"/>
        <end position="133"/>
    </location>
</feature>
<evidence type="ECO:0000313" key="3">
    <source>
        <dbReference type="Proteomes" id="UP000295087"/>
    </source>
</evidence>
<gene>
    <name evidence="2" type="ORF">DFR75_11388</name>
</gene>
<keyword evidence="3" id="KW-1185">Reference proteome</keyword>
<organism evidence="2 3">
    <name type="scientific">Nocardia ignorata</name>
    <dbReference type="NCBI Taxonomy" id="145285"/>
    <lineage>
        <taxon>Bacteria</taxon>
        <taxon>Bacillati</taxon>
        <taxon>Actinomycetota</taxon>
        <taxon>Actinomycetes</taxon>
        <taxon>Mycobacteriales</taxon>
        <taxon>Nocardiaceae</taxon>
        <taxon>Nocardia</taxon>
    </lineage>
</organism>
<accession>A0A4V3CMI3</accession>
<sequence>MDQARIAATDEIVDATDLLAWDPDLVKRSDFTCPSTLCGAKLAACAWHPGQKVRPYFSAKWGHAAGCDVDGRVKMVDPPERSDNPEPLEVVAGYVAKLVLTDVRRIQSPQPPADSDELEPLSEPPPTPVTGQSTVRLGTCRTIRTLCSTFLHNPPEQRSAMKLDVPGVDATRYATGFRRLERFEVRSYTEQRIFYAPIRWSTEPVDTPRTLTIDLYCGDNDPSGLLGLVHPYQLRIDWTHWSSRQRNSVMREVAHARSESRQRYSPGSQAGCWAFFLGSQDPTDPATFHVNDHRLVCFLAADGVHHDSQQSPWRDPGSTAGMAG</sequence>
<comment type="caution">
    <text evidence="2">The sequence shown here is derived from an EMBL/GenBank/DDBJ whole genome shotgun (WGS) entry which is preliminary data.</text>
</comment>
<dbReference type="Proteomes" id="UP000295087">
    <property type="component" value="Unassembled WGS sequence"/>
</dbReference>
<name>A0A4V3CMI3_NOCIG</name>
<dbReference type="RefSeq" id="WP_067497037.1">
    <property type="nucleotide sequence ID" value="NZ_SNXK01000013.1"/>
</dbReference>
<proteinExistence type="predicted"/>
<reference evidence="2 3" key="1">
    <citation type="submission" date="2019-03" db="EMBL/GenBank/DDBJ databases">
        <title>Genomic Encyclopedia of Type Strains, Phase IV (KMG-IV): sequencing the most valuable type-strain genomes for metagenomic binning, comparative biology and taxonomic classification.</title>
        <authorList>
            <person name="Goeker M."/>
        </authorList>
    </citation>
    <scope>NUCLEOTIDE SEQUENCE [LARGE SCALE GENOMIC DNA]</scope>
    <source>
        <strain evidence="2 3">DSM 44496</strain>
    </source>
</reference>